<dbReference type="InterPro" id="IPR032466">
    <property type="entry name" value="Metal_Hydrolase"/>
</dbReference>
<dbReference type="OrthoDB" id="9767366at2"/>
<protein>
    <recommendedName>
        <fullName evidence="1">Amidohydrolase 3 domain-containing protein</fullName>
    </recommendedName>
</protein>
<dbReference type="SUPFAM" id="SSF51556">
    <property type="entry name" value="Metallo-dependent hydrolases"/>
    <property type="match status" value="1"/>
</dbReference>
<dbReference type="SUPFAM" id="SSF51338">
    <property type="entry name" value="Composite domain of metallo-dependent hydrolases"/>
    <property type="match status" value="1"/>
</dbReference>
<sequence>MRRVSGRVYVPDARGQYRAYRALWVKEGRVAGLEPGRGEGEAILPGFHDAHVHVWKVGQLLTDLLDLRGVDSLDRLAELLRERDRRLPPGAWLLGRGWNEAVLGAWPSRAFLDAVVPGRPVVLTRTCAHIHLANTKAMEAAGVGPKTVSPSGGEVRYQEGLFLERAFGLLERAIPPRTLEDYRRYVLAGAHHLLAHGVTSALEPGADPLLLEAYRSLDREGRLPLRVSVLALVRPDGEDTLYPLPEPYRSDRLVIAGVKFFADGGLSGASAAVSRPYREVGGRGVLRLSAEELFDLALPAHEKGLFVATHAIGDVAILEVLRAYARLYRAKPSPLRHRLEHFGLPDPKGLILARALGVWAVTQPIFLEELRENFLRYLPEGFMPRCYNLARVEKAGVFLAFSSDAPVVRQVSPLRGALAAWRSPLWGKGLPLARGLFYYTQPEASGLPQARLWPGHRADLVVFDRDPFLHPEEARVARVEVDGVAVFAG</sequence>
<dbReference type="Gene3D" id="2.30.40.10">
    <property type="entry name" value="Urease, subunit C, domain 1"/>
    <property type="match status" value="1"/>
</dbReference>
<dbReference type="PANTHER" id="PTHR22642:SF2">
    <property type="entry name" value="PROTEIN LONG AFTER FAR-RED 3"/>
    <property type="match status" value="1"/>
</dbReference>
<dbReference type="Proteomes" id="UP000199446">
    <property type="component" value="Unassembled WGS sequence"/>
</dbReference>
<evidence type="ECO:0000259" key="1">
    <source>
        <dbReference type="Pfam" id="PF07969"/>
    </source>
</evidence>
<dbReference type="GO" id="GO:0016810">
    <property type="term" value="F:hydrolase activity, acting on carbon-nitrogen (but not peptide) bonds"/>
    <property type="evidence" value="ECO:0007669"/>
    <property type="project" value="InterPro"/>
</dbReference>
<accession>A0A1G7F4D8</accession>
<dbReference type="Pfam" id="PF07969">
    <property type="entry name" value="Amidohydro_3"/>
    <property type="match status" value="1"/>
</dbReference>
<dbReference type="Gene3D" id="3.20.20.140">
    <property type="entry name" value="Metal-dependent hydrolases"/>
    <property type="match status" value="1"/>
</dbReference>
<name>A0A1G7F4D8_9DEIN</name>
<dbReference type="Gene3D" id="3.10.310.70">
    <property type="match status" value="1"/>
</dbReference>
<gene>
    <name evidence="2" type="ORF">SAMN04488243_10761</name>
</gene>
<keyword evidence="3" id="KW-1185">Reference proteome</keyword>
<dbReference type="RefSeq" id="WP_093006179.1">
    <property type="nucleotide sequence ID" value="NZ_FNBC01000007.1"/>
</dbReference>
<organism evidence="2 3">
    <name type="scientific">Thermus arciformis</name>
    <dbReference type="NCBI Taxonomy" id="482827"/>
    <lineage>
        <taxon>Bacteria</taxon>
        <taxon>Thermotogati</taxon>
        <taxon>Deinococcota</taxon>
        <taxon>Deinococci</taxon>
        <taxon>Thermales</taxon>
        <taxon>Thermaceae</taxon>
        <taxon>Thermus</taxon>
    </lineage>
</organism>
<dbReference type="InterPro" id="IPR013108">
    <property type="entry name" value="Amidohydro_3"/>
</dbReference>
<dbReference type="PANTHER" id="PTHR22642">
    <property type="entry name" value="IMIDAZOLONEPROPIONASE"/>
    <property type="match status" value="1"/>
</dbReference>
<dbReference type="STRING" id="482827.SAMN04488243_10761"/>
<dbReference type="InterPro" id="IPR011059">
    <property type="entry name" value="Metal-dep_hydrolase_composite"/>
</dbReference>
<feature type="domain" description="Amidohydrolase 3" evidence="1">
    <location>
        <begin position="39"/>
        <end position="486"/>
    </location>
</feature>
<reference evidence="3" key="1">
    <citation type="submission" date="2016-10" db="EMBL/GenBank/DDBJ databases">
        <authorList>
            <person name="Varghese N."/>
            <person name="Submissions S."/>
        </authorList>
    </citation>
    <scope>NUCLEOTIDE SEQUENCE [LARGE SCALE GENOMIC DNA]</scope>
    <source>
        <strain evidence="3">CGMCC 1.6992</strain>
    </source>
</reference>
<evidence type="ECO:0000313" key="2">
    <source>
        <dbReference type="EMBL" id="SDE70784.1"/>
    </source>
</evidence>
<dbReference type="EMBL" id="FNBC01000007">
    <property type="protein sequence ID" value="SDE70784.1"/>
    <property type="molecule type" value="Genomic_DNA"/>
</dbReference>
<proteinExistence type="predicted"/>
<evidence type="ECO:0000313" key="3">
    <source>
        <dbReference type="Proteomes" id="UP000199446"/>
    </source>
</evidence>
<dbReference type="AlphaFoldDB" id="A0A1G7F4D8"/>